<name>A0A317PH84_9HYPH</name>
<keyword evidence="1" id="KW-0961">Cell wall biogenesis/degradation</keyword>
<keyword evidence="4" id="KW-1185">Reference proteome</keyword>
<evidence type="ECO:0000256" key="1">
    <source>
        <dbReference type="PROSITE-ProRule" id="PRU01373"/>
    </source>
</evidence>
<reference evidence="3 4" key="1">
    <citation type="submission" date="2018-05" db="EMBL/GenBank/DDBJ databases">
        <title>Genomic Encyclopedia of Type Strains, Phase IV (KMG-IV): sequencing the most valuable type-strain genomes for metagenomic binning, comparative biology and taxonomic classification.</title>
        <authorList>
            <person name="Goeker M."/>
        </authorList>
    </citation>
    <scope>NUCLEOTIDE SEQUENCE [LARGE SCALE GENOMIC DNA]</scope>
    <source>
        <strain evidence="3 4">DSM 16791</strain>
    </source>
</reference>
<dbReference type="GO" id="GO:0008360">
    <property type="term" value="P:regulation of cell shape"/>
    <property type="evidence" value="ECO:0007669"/>
    <property type="project" value="UniProtKB-UniRule"/>
</dbReference>
<dbReference type="PANTHER" id="PTHR38589">
    <property type="entry name" value="BLR0621 PROTEIN"/>
    <property type="match status" value="1"/>
</dbReference>
<gene>
    <name evidence="3" type="ORF">DFR52_105232</name>
</gene>
<keyword evidence="1" id="KW-0573">Peptidoglycan synthesis</keyword>
<evidence type="ECO:0000313" key="3">
    <source>
        <dbReference type="EMBL" id="PWV98251.1"/>
    </source>
</evidence>
<comment type="pathway">
    <text evidence="1">Cell wall biogenesis; peptidoglycan biosynthesis.</text>
</comment>
<dbReference type="EMBL" id="QGTR01000005">
    <property type="protein sequence ID" value="PWV98251.1"/>
    <property type="molecule type" value="Genomic_DNA"/>
</dbReference>
<dbReference type="Proteomes" id="UP000246352">
    <property type="component" value="Unassembled WGS sequence"/>
</dbReference>
<protein>
    <submittedName>
        <fullName evidence="3">L,D-peptidoglycan transpeptidase YkuD (ErfK/YbiS/YcfS/YnhG family)</fullName>
    </submittedName>
</protein>
<comment type="caution">
    <text evidence="3">The sequence shown here is derived from an EMBL/GenBank/DDBJ whole genome shotgun (WGS) entry which is preliminary data.</text>
</comment>
<accession>A0A317PH84</accession>
<evidence type="ECO:0000259" key="2">
    <source>
        <dbReference type="PROSITE" id="PS52029"/>
    </source>
</evidence>
<feature type="active site" description="Nucleophile" evidence="1">
    <location>
        <position position="200"/>
    </location>
</feature>
<dbReference type="InterPro" id="IPR005490">
    <property type="entry name" value="LD_TPept_cat_dom"/>
</dbReference>
<dbReference type="PANTHER" id="PTHR38589:SF1">
    <property type="entry name" value="BLR0621 PROTEIN"/>
    <property type="match status" value="1"/>
</dbReference>
<dbReference type="GO" id="GO:0071555">
    <property type="term" value="P:cell wall organization"/>
    <property type="evidence" value="ECO:0007669"/>
    <property type="project" value="UniProtKB-UniRule"/>
</dbReference>
<keyword evidence="1" id="KW-0133">Cell shape</keyword>
<dbReference type="AlphaFoldDB" id="A0A317PH84"/>
<feature type="active site" description="Proton donor/acceptor" evidence="1">
    <location>
        <position position="188"/>
    </location>
</feature>
<organism evidence="3 4">
    <name type="scientific">Hoeflea marina</name>
    <dbReference type="NCBI Taxonomy" id="274592"/>
    <lineage>
        <taxon>Bacteria</taxon>
        <taxon>Pseudomonadati</taxon>
        <taxon>Pseudomonadota</taxon>
        <taxon>Alphaproteobacteria</taxon>
        <taxon>Hyphomicrobiales</taxon>
        <taxon>Rhizobiaceae</taxon>
        <taxon>Hoeflea</taxon>
    </lineage>
</organism>
<dbReference type="GO" id="GO:0009252">
    <property type="term" value="P:peptidoglycan biosynthetic process"/>
    <property type="evidence" value="ECO:0007669"/>
    <property type="project" value="UniProtKB-KW"/>
</dbReference>
<dbReference type="Pfam" id="PF03734">
    <property type="entry name" value="YkuD"/>
    <property type="match status" value="1"/>
</dbReference>
<dbReference type="GO" id="GO:0016740">
    <property type="term" value="F:transferase activity"/>
    <property type="evidence" value="ECO:0007669"/>
    <property type="project" value="InterPro"/>
</dbReference>
<feature type="domain" description="L,D-TPase catalytic" evidence="2">
    <location>
        <begin position="56"/>
        <end position="224"/>
    </location>
</feature>
<proteinExistence type="predicted"/>
<evidence type="ECO:0000313" key="4">
    <source>
        <dbReference type="Proteomes" id="UP000246352"/>
    </source>
</evidence>
<dbReference type="PROSITE" id="PS52029">
    <property type="entry name" value="LD_TPASE"/>
    <property type="match status" value="1"/>
</dbReference>
<sequence>MSYIINLCQQRQDADLFRHFQGSRKVLFMRNPSRSEHIIVSLPTRPRLPAAAASPSLVVRTMPGRPTRALVSFGGLVFAAAIGRGGKTAFKREGDGATPRGDLKVLGGYRSGSLRAPVISATKLGRAGARDGWCDAPDHAAYNRYVRLPFGASHETLARPDALYDVVLVLDWNVRCRRRGAGSAIFLHLARPGYEPTEGCVALKRRDLMRILPHIRRGGCVRVV</sequence>